<reference evidence="1" key="1">
    <citation type="journal article" date="2020" name="MSphere">
        <title>High Prevalence of Colistin-Resistant Escherichia Coli With Chromosomally Carried mcr-1 in Healthy Residents in Vietnam.</title>
        <authorList>
            <person name="Yamaguchi T."/>
            <person name="Kawahara R."/>
            <person name="Hamamoto K."/>
            <person name="Hirai I."/>
            <person name="Khong D.T."/>
            <person name="Nguyen T.N."/>
            <person name="Tran H.T."/>
            <person name="Motooka D."/>
            <person name="Nakamura S."/>
            <person name="Yamamoto Y."/>
        </authorList>
    </citation>
    <scope>NUCLEOTIDE SEQUENCE</scope>
    <source>
        <strain evidence="1">2017.02.01CC</strain>
        <plasmid evidence="1">p2017.02.01CC</plasmid>
    </source>
</reference>
<organism evidence="1">
    <name type="scientific">Escherichia coli</name>
    <dbReference type="NCBI Taxonomy" id="562"/>
    <lineage>
        <taxon>Bacteria</taxon>
        <taxon>Pseudomonadati</taxon>
        <taxon>Pseudomonadota</taxon>
        <taxon>Gammaproteobacteria</taxon>
        <taxon>Enterobacterales</taxon>
        <taxon>Enterobacteriaceae</taxon>
        <taxon>Escherichia</taxon>
    </lineage>
</organism>
<sequence>MTTTAKITTVSGAAWRLPLKMLQLCNATFNTCGIKKNIGCLLQDAAVLNDASKIAIAPDAFIKSGFVVGSA</sequence>
<geneLocation type="plasmid" evidence="1">
    <name>p2017.02.01CC</name>
</geneLocation>
<name>A0A6C7GYU2_ECOLX</name>
<dbReference type="AlphaFoldDB" id="A0A6C7GYU2"/>
<dbReference type="EMBL" id="LC511657">
    <property type="protein sequence ID" value="BBP41603.1"/>
    <property type="molecule type" value="Genomic_DNA"/>
</dbReference>
<accession>A0A6C7GYU2</accession>
<evidence type="ECO:0000313" key="1">
    <source>
        <dbReference type="EMBL" id="BBP41603.1"/>
    </source>
</evidence>
<proteinExistence type="predicted"/>
<keyword evidence="1" id="KW-0614">Plasmid</keyword>
<gene>
    <name evidence="1" type="ORF">VEGS03_2170</name>
</gene>
<protein>
    <submittedName>
        <fullName evidence="1">Uncharacterized protein</fullName>
    </submittedName>
</protein>